<comment type="caution">
    <text evidence="2">The sequence shown here is derived from an EMBL/GenBank/DDBJ whole genome shotgun (WGS) entry which is preliminary data.</text>
</comment>
<dbReference type="OrthoDB" id="5949858at2"/>
<evidence type="ECO:0000313" key="3">
    <source>
        <dbReference type="Proteomes" id="UP000295411"/>
    </source>
</evidence>
<dbReference type="Gene3D" id="1.10.10.10">
    <property type="entry name" value="Winged helix-like DNA-binding domain superfamily/Winged helix DNA-binding domain"/>
    <property type="match status" value="1"/>
</dbReference>
<dbReference type="InterPro" id="IPR036388">
    <property type="entry name" value="WH-like_DNA-bd_sf"/>
</dbReference>
<dbReference type="InterPro" id="IPR011991">
    <property type="entry name" value="ArsR-like_HTH"/>
</dbReference>
<keyword evidence="3" id="KW-1185">Reference proteome</keyword>
<dbReference type="SMART" id="SM00418">
    <property type="entry name" value="HTH_ARSR"/>
    <property type="match status" value="1"/>
</dbReference>
<dbReference type="InterPro" id="IPR001845">
    <property type="entry name" value="HTH_ArsR_DNA-bd_dom"/>
</dbReference>
<gene>
    <name evidence="2" type="ORF">E2F48_02585</name>
</gene>
<accession>A0A4R5U335</accession>
<proteinExistence type="predicted"/>
<evidence type="ECO:0000313" key="2">
    <source>
        <dbReference type="EMBL" id="TDK28008.1"/>
    </source>
</evidence>
<dbReference type="Gene3D" id="6.10.140.2180">
    <property type="match status" value="1"/>
</dbReference>
<evidence type="ECO:0000259" key="1">
    <source>
        <dbReference type="SMART" id="SM00418"/>
    </source>
</evidence>
<dbReference type="SUPFAM" id="SSF46785">
    <property type="entry name" value="Winged helix' DNA-binding domain"/>
    <property type="match status" value="1"/>
</dbReference>
<sequence length="179" mass="19880">MNKPSNTADMVLHPVRLGIIQGLLGGRRLTTAQIAEELPEVTPATLYRHISTLTQAGILEVVGQQRIRGAVERTYALRIEASELSPEELNSMTEEQHRQAFTSFVAGLLRNFDRYVEQADGVDLVRDGVGYRQTAVWLTDEEFGKLAEGFRSAILPYADNPASPERTRRLITSIVMPSA</sequence>
<dbReference type="RefSeq" id="WP_133402421.1">
    <property type="nucleotide sequence ID" value="NZ_SMTK01000001.1"/>
</dbReference>
<dbReference type="InterPro" id="IPR036390">
    <property type="entry name" value="WH_DNA-bd_sf"/>
</dbReference>
<dbReference type="EMBL" id="SMTK01000001">
    <property type="protein sequence ID" value="TDK28008.1"/>
    <property type="molecule type" value="Genomic_DNA"/>
</dbReference>
<dbReference type="AlphaFoldDB" id="A0A4R5U335"/>
<dbReference type="Pfam" id="PF12840">
    <property type="entry name" value="HTH_20"/>
    <property type="match status" value="1"/>
</dbReference>
<name>A0A4R5U335_9MICC</name>
<dbReference type="Proteomes" id="UP000295411">
    <property type="component" value="Unassembled WGS sequence"/>
</dbReference>
<dbReference type="CDD" id="cd00090">
    <property type="entry name" value="HTH_ARSR"/>
    <property type="match status" value="1"/>
</dbReference>
<dbReference type="GO" id="GO:0003700">
    <property type="term" value="F:DNA-binding transcription factor activity"/>
    <property type="evidence" value="ECO:0007669"/>
    <property type="project" value="InterPro"/>
</dbReference>
<reference evidence="2 3" key="1">
    <citation type="submission" date="2019-03" db="EMBL/GenBank/DDBJ databases">
        <title>Arthrobacter sp. nov., an bacterium isolated from biocrust in Mu Us Desert.</title>
        <authorList>
            <person name="Lixiong L."/>
        </authorList>
    </citation>
    <scope>NUCLEOTIDE SEQUENCE [LARGE SCALE GENOMIC DNA]</scope>
    <source>
        <strain evidence="2 3">SLN-3</strain>
    </source>
</reference>
<organism evidence="2 3">
    <name type="scientific">Arthrobacter crusticola</name>
    <dbReference type="NCBI Taxonomy" id="2547960"/>
    <lineage>
        <taxon>Bacteria</taxon>
        <taxon>Bacillati</taxon>
        <taxon>Actinomycetota</taxon>
        <taxon>Actinomycetes</taxon>
        <taxon>Micrococcales</taxon>
        <taxon>Micrococcaceae</taxon>
        <taxon>Arthrobacter</taxon>
    </lineage>
</organism>
<feature type="domain" description="HTH arsR-type" evidence="1">
    <location>
        <begin position="10"/>
        <end position="90"/>
    </location>
</feature>
<protein>
    <submittedName>
        <fullName evidence="2">ArsR family transcriptional regulator</fullName>
    </submittedName>
</protein>